<sequence length="238" mass="27497">MEFQFTIIVPVYNEIESLPRLFEYLQKYLKSASLRSCVLLVDDGSSDGSASAIEKFCLDHDDFNCLLFDKNYGKGAALKAAFDYTKTPLLGYLDADLQTHPEDFELLFPYIEDYGLVTGWRKNRKDTLVKRISSKTGNAVRIFFTKDNIHDTGCPLKIMHTAYAKKIPMFKGLQRFLPAMILLQQKEIKEVVINHYPRIEGQSKYNFKNRFLGPLLDCFAYVWIKKSYIDYSLKAKHG</sequence>
<dbReference type="Proteomes" id="UP000051643">
    <property type="component" value="Unassembled WGS sequence"/>
</dbReference>
<organism evidence="9 10">
    <name type="scientific">Salegentibacter mishustinae</name>
    <dbReference type="NCBI Taxonomy" id="270918"/>
    <lineage>
        <taxon>Bacteria</taxon>
        <taxon>Pseudomonadati</taxon>
        <taxon>Bacteroidota</taxon>
        <taxon>Flavobacteriia</taxon>
        <taxon>Flavobacteriales</taxon>
        <taxon>Flavobacteriaceae</taxon>
        <taxon>Salegentibacter</taxon>
    </lineage>
</organism>
<evidence type="ECO:0000313" key="10">
    <source>
        <dbReference type="Proteomes" id="UP000051643"/>
    </source>
</evidence>
<keyword evidence="7" id="KW-0472">Membrane</keyword>
<evidence type="ECO:0000256" key="2">
    <source>
        <dbReference type="ARBA" id="ARBA00022676"/>
    </source>
</evidence>
<evidence type="ECO:0000313" key="9">
    <source>
        <dbReference type="EMBL" id="KRG27196.1"/>
    </source>
</evidence>
<gene>
    <name evidence="9" type="ORF">APR42_11870</name>
</gene>
<dbReference type="Gene3D" id="3.90.550.10">
    <property type="entry name" value="Spore Coat Polysaccharide Biosynthesis Protein SpsA, Chain A"/>
    <property type="match status" value="1"/>
</dbReference>
<accession>A0A0Q9Z310</accession>
<evidence type="ECO:0000259" key="8">
    <source>
        <dbReference type="Pfam" id="PF00535"/>
    </source>
</evidence>
<dbReference type="Pfam" id="PF00535">
    <property type="entry name" value="Glycos_transf_2"/>
    <property type="match status" value="1"/>
</dbReference>
<dbReference type="CDD" id="cd04179">
    <property type="entry name" value="DPM_DPG-synthase_like"/>
    <property type="match status" value="1"/>
</dbReference>
<dbReference type="AlphaFoldDB" id="A0A0Q9Z310"/>
<keyword evidence="1" id="KW-1003">Cell membrane</keyword>
<keyword evidence="2 9" id="KW-0328">Glycosyltransferase</keyword>
<feature type="domain" description="Glycosyltransferase 2-like" evidence="8">
    <location>
        <begin position="6"/>
        <end position="163"/>
    </location>
</feature>
<dbReference type="PANTHER" id="PTHR48090:SF3">
    <property type="entry name" value="UNDECAPRENYL-PHOSPHATE 4-DEOXY-4-FORMAMIDO-L-ARABINOSE TRANSFERASE"/>
    <property type="match status" value="1"/>
</dbReference>
<keyword evidence="5" id="KW-0448">Lipopolysaccharide biosynthesis</keyword>
<keyword evidence="6" id="KW-1133">Transmembrane helix</keyword>
<keyword evidence="4" id="KW-0812">Transmembrane</keyword>
<comment type="caution">
    <text evidence="9">The sequence shown here is derived from an EMBL/GenBank/DDBJ whole genome shotgun (WGS) entry which is preliminary data.</text>
</comment>
<dbReference type="InterPro" id="IPR050256">
    <property type="entry name" value="Glycosyltransferase_2"/>
</dbReference>
<name>A0A0Q9Z310_9FLAO</name>
<evidence type="ECO:0000256" key="6">
    <source>
        <dbReference type="ARBA" id="ARBA00022989"/>
    </source>
</evidence>
<evidence type="ECO:0000256" key="4">
    <source>
        <dbReference type="ARBA" id="ARBA00022692"/>
    </source>
</evidence>
<proteinExistence type="predicted"/>
<keyword evidence="3 9" id="KW-0808">Transferase</keyword>
<dbReference type="OrthoDB" id="952827at2"/>
<evidence type="ECO:0000256" key="1">
    <source>
        <dbReference type="ARBA" id="ARBA00022475"/>
    </source>
</evidence>
<reference evidence="9" key="1">
    <citation type="submission" date="2015-10" db="EMBL/GenBank/DDBJ databases">
        <title>Draft genome sequence of Salegentibacter mishustinae KCTC 12263.</title>
        <authorList>
            <person name="Lin W."/>
            <person name="Zheng Q."/>
        </authorList>
    </citation>
    <scope>NUCLEOTIDE SEQUENCE [LARGE SCALE GENOMIC DNA]</scope>
    <source>
        <strain evidence="9">KCTC 12263</strain>
    </source>
</reference>
<dbReference type="GO" id="GO:0005886">
    <property type="term" value="C:plasma membrane"/>
    <property type="evidence" value="ECO:0007669"/>
    <property type="project" value="TreeGrafter"/>
</dbReference>
<dbReference type="SUPFAM" id="SSF53448">
    <property type="entry name" value="Nucleotide-diphospho-sugar transferases"/>
    <property type="match status" value="1"/>
</dbReference>
<evidence type="ECO:0000256" key="7">
    <source>
        <dbReference type="ARBA" id="ARBA00023136"/>
    </source>
</evidence>
<dbReference type="RefSeq" id="WP_057483090.1">
    <property type="nucleotide sequence ID" value="NZ_BMWR01000007.1"/>
</dbReference>
<evidence type="ECO:0000256" key="5">
    <source>
        <dbReference type="ARBA" id="ARBA00022985"/>
    </source>
</evidence>
<keyword evidence="10" id="KW-1185">Reference proteome</keyword>
<dbReference type="EMBL" id="LKTP01000037">
    <property type="protein sequence ID" value="KRG27196.1"/>
    <property type="molecule type" value="Genomic_DNA"/>
</dbReference>
<dbReference type="STRING" id="270918.APR42_11870"/>
<dbReference type="GO" id="GO:0099621">
    <property type="term" value="F:undecaprenyl-phosphate 4-deoxy-4-formamido-L-arabinose transferase activity"/>
    <property type="evidence" value="ECO:0007669"/>
    <property type="project" value="TreeGrafter"/>
</dbReference>
<dbReference type="PANTHER" id="PTHR48090">
    <property type="entry name" value="UNDECAPRENYL-PHOSPHATE 4-DEOXY-4-FORMAMIDO-L-ARABINOSE TRANSFERASE-RELATED"/>
    <property type="match status" value="1"/>
</dbReference>
<evidence type="ECO:0000256" key="3">
    <source>
        <dbReference type="ARBA" id="ARBA00022679"/>
    </source>
</evidence>
<dbReference type="InterPro" id="IPR029044">
    <property type="entry name" value="Nucleotide-diphossugar_trans"/>
</dbReference>
<protein>
    <submittedName>
        <fullName evidence="9">Dolichol-phosphate mannosyltransferase</fullName>
    </submittedName>
</protein>
<dbReference type="InterPro" id="IPR001173">
    <property type="entry name" value="Glyco_trans_2-like"/>
</dbReference>
<dbReference type="GO" id="GO:0009103">
    <property type="term" value="P:lipopolysaccharide biosynthetic process"/>
    <property type="evidence" value="ECO:0007669"/>
    <property type="project" value="UniProtKB-KW"/>
</dbReference>